<feature type="compositionally biased region" description="Low complexity" evidence="2">
    <location>
        <begin position="1085"/>
        <end position="1094"/>
    </location>
</feature>
<feature type="region of interest" description="Disordered" evidence="2">
    <location>
        <begin position="1379"/>
        <end position="1546"/>
    </location>
</feature>
<keyword evidence="5" id="KW-1185">Reference proteome</keyword>
<keyword evidence="1" id="KW-0493">Microtubule</keyword>
<feature type="region of interest" description="Disordered" evidence="2">
    <location>
        <begin position="859"/>
        <end position="981"/>
    </location>
</feature>
<feature type="region of interest" description="Disordered" evidence="2">
    <location>
        <begin position="604"/>
        <end position="657"/>
    </location>
</feature>
<feature type="region of interest" description="Disordered" evidence="2">
    <location>
        <begin position="1044"/>
        <end position="1068"/>
    </location>
</feature>
<protein>
    <submittedName>
        <fullName evidence="4">Short spindle protein 4</fullName>
    </submittedName>
</protein>
<feature type="region of interest" description="Disordered" evidence="2">
    <location>
        <begin position="737"/>
        <end position="828"/>
    </location>
</feature>
<feature type="compositionally biased region" description="Low complexity" evidence="2">
    <location>
        <begin position="1436"/>
        <end position="1448"/>
    </location>
</feature>
<feature type="compositionally biased region" description="Basic and acidic residues" evidence="2">
    <location>
        <begin position="606"/>
        <end position="615"/>
    </location>
</feature>
<feature type="region of interest" description="Disordered" evidence="2">
    <location>
        <begin position="29"/>
        <end position="61"/>
    </location>
</feature>
<dbReference type="InterPro" id="IPR038209">
    <property type="entry name" value="CKK_dom_sf"/>
</dbReference>
<dbReference type="GO" id="GO:0036449">
    <property type="term" value="C:microtubule minus-end"/>
    <property type="evidence" value="ECO:0007669"/>
    <property type="project" value="TreeGrafter"/>
</dbReference>
<feature type="compositionally biased region" description="Polar residues" evidence="2">
    <location>
        <begin position="367"/>
        <end position="381"/>
    </location>
</feature>
<dbReference type="InterPro" id="IPR014797">
    <property type="entry name" value="CKK_CAMSAP"/>
</dbReference>
<organism evidence="4 5">
    <name type="scientific">Fasciola hepatica</name>
    <name type="common">Liver fluke</name>
    <dbReference type="NCBI Taxonomy" id="6192"/>
    <lineage>
        <taxon>Eukaryota</taxon>
        <taxon>Metazoa</taxon>
        <taxon>Spiralia</taxon>
        <taxon>Lophotrochozoa</taxon>
        <taxon>Platyhelminthes</taxon>
        <taxon>Trematoda</taxon>
        <taxon>Digenea</taxon>
        <taxon>Plagiorchiida</taxon>
        <taxon>Echinostomata</taxon>
        <taxon>Echinostomatoidea</taxon>
        <taxon>Fasciolidae</taxon>
        <taxon>Fasciola</taxon>
    </lineage>
</organism>
<feature type="region of interest" description="Disordered" evidence="2">
    <location>
        <begin position="1258"/>
        <end position="1284"/>
    </location>
</feature>
<dbReference type="GO" id="GO:0005516">
    <property type="term" value="F:calmodulin binding"/>
    <property type="evidence" value="ECO:0007669"/>
    <property type="project" value="InterPro"/>
</dbReference>
<evidence type="ECO:0000313" key="5">
    <source>
        <dbReference type="Proteomes" id="UP000230066"/>
    </source>
</evidence>
<dbReference type="InterPro" id="IPR011033">
    <property type="entry name" value="PRC_barrel-like_sf"/>
</dbReference>
<feature type="compositionally biased region" description="Basic and acidic residues" evidence="2">
    <location>
        <begin position="1382"/>
        <end position="1407"/>
    </location>
</feature>
<feature type="compositionally biased region" description="Polar residues" evidence="2">
    <location>
        <begin position="329"/>
        <end position="339"/>
    </location>
</feature>
<comment type="domain">
    <text evidence="1">The CKK domain binds microtubules.</text>
</comment>
<feature type="compositionally biased region" description="Polar residues" evidence="2">
    <location>
        <begin position="626"/>
        <end position="641"/>
    </location>
</feature>
<feature type="region of interest" description="Disordered" evidence="2">
    <location>
        <begin position="1085"/>
        <end position="1110"/>
    </location>
</feature>
<feature type="compositionally biased region" description="Polar residues" evidence="2">
    <location>
        <begin position="898"/>
        <end position="914"/>
    </location>
</feature>
<evidence type="ECO:0000256" key="1">
    <source>
        <dbReference type="PROSITE-ProRule" id="PRU00841"/>
    </source>
</evidence>
<dbReference type="InterPro" id="IPR032940">
    <property type="entry name" value="CAMSAP"/>
</dbReference>
<feature type="compositionally biased region" description="Polar residues" evidence="2">
    <location>
        <begin position="742"/>
        <end position="752"/>
    </location>
</feature>
<evidence type="ECO:0000259" key="3">
    <source>
        <dbReference type="PROSITE" id="PS51508"/>
    </source>
</evidence>
<dbReference type="GO" id="GO:0051011">
    <property type="term" value="F:microtubule minus-end binding"/>
    <property type="evidence" value="ECO:0007669"/>
    <property type="project" value="TreeGrafter"/>
</dbReference>
<comment type="caution">
    <text evidence="4">The sequence shown here is derived from an EMBL/GenBank/DDBJ whole genome shotgun (WGS) entry which is preliminary data.</text>
</comment>
<feature type="compositionally biased region" description="Polar residues" evidence="2">
    <location>
        <begin position="879"/>
        <end position="889"/>
    </location>
</feature>
<sequence>MAASIAKLAPPDLVKQTIIGLSEREISGSLAQISTTDPQQSDEQPPADSKTLICPRSPPSLTNGSISTGDLLECRQWLQRWLDAVVAQTLPKVLSPSHSSPDRIQELIPTLGFSTRLACAIQHYSPSLSGTDSKTFEVCLDRYRAALLDGRKDLTAKALGEDDLANGQNIYRLLRTQLISTNNCPIRSFHLIEQLSVNPHTRNLTPAQEVRLSAEFYHWLSSPVETHSSVAEEPSPEPFIGRPAVPDSATSSSSLQNGILRNLVRSSGVVARPARPAHPNSRPIALLNTSTVEQLVVSSSSDAVSRPPDTVVREAETTSETPESHPACVTNSSFPSLPMTSEREATDALLADLARVASNAIAAASVDSQQSGGPDPVTNNPRPAGGFFVSPNNRPVNSDLASTTIPVDSSPLTRSKFYATFSKRPTPSLSAKLPIIGSPTRKQTPDTVGIRPGVFTRSTNFSSPQHAPVSSLASGIPSLRSEFEKKRRSRSTASANQSVGSDFSGEQKIGDLPRGITTWATSGGTRQSARKAGAPDSTADGVISSTMNGTGSKLPVSRSATAALRLSLDQRRRAIEVGRQRTMLANHQAAKQRHHAAFQKLLQTEQQRRSKKEEPDVSAMDAGSAVQASESSADHVISSSAGEPVDGDSSNQMNGFGLYNADQSAVSLPQRDQVTDVDEGFSTHFVDVTGDETPNPLKLPDQFTCQDSEVVVNQSSRSETGQDLPLIDAAITPDILVPPSSKEASPSAFESTLSKHKSDEVLFPESRVLTTTHSSESSPQPLEQDHSSSEAMEYVGSVASERPIRSVSPSSRDWYNSMPVRHRSKGDPYAANVIRQSYSGRLQHPMQDVRHSVDPMAIRVKGSDHPGRTIPQRRLAGPSLNQSPITPKQRQFLYSAAGPSTTSGRRYESTSQSFCVEPRSRTDRPHAQLVPQQQHQRLRTSRRGRPHPLTASEDYSWSAGMTRSVDQEWDEPGDDEYDDEVDDAKYENGPENGDELVCTNGIGGDRRYSVINDEYGDEQDIDRNYDNRGGRHRDDLMVLYDAGRGSVTDSEEEEAEEDARGTSGLRRSSSHRLWRDVDRFSSERSSIAFSSSGRRPTRSGGYRKHNQLRASYDPSALSHIRGFRQTEAVVDAETLDRLNRNLLDLQSGLERLSAQQQQVLLASSSATAAVALVAGANSQQALLSQQALTAPTSVVSDQPFQPPQVTVQPSSPAGYTRAMWIERPPFRELSQSQLNVTQAQLNSDEQIEMVRADNTSISAAGSTGRSESSEPLGQSQSVQDSNRLPSTTEAGQAFFVDLNTHQASPSPTEPRAPEAPALESTPPPAMGKSAGPTNKSPTSKVFFIGFDEPDPQLMQRKCDRLEARRAAEKAMAAQQLEALRSSGREEKHSQELADLERKNTEKERREAILQAYLNRKEQPAEAQCHRHQNPYPVRPGSAALSLSSGNLSTKSRRSASQNTPSKTTQRSADLRASRVGSLRAKSATRKQPPIESSTASVRGNADGEAVESNEVDVEVKHEKRMIRAAEASQKQRQRPNGRPTGQLTSGLSLSSLHRLGASDQSTSGPGVSVAGQPKLFVKPKAKSNRMVIVNAIGHCCLAGAVNEPMKQATLKELASTEGTHFMILFRDSRCQYRAVYAYDLESEELHLICGTGPRKITHDMANRFFKYNSGGKHFTEITSTNHLSPVVDAITIHDYLWSKSGAQSAAMSLVSGRPAP</sequence>
<name>A0A4E0RP19_FASHE</name>
<feature type="compositionally biased region" description="Acidic residues" evidence="2">
    <location>
        <begin position="967"/>
        <end position="981"/>
    </location>
</feature>
<dbReference type="SUPFAM" id="SSF50346">
    <property type="entry name" value="PRC-barrel domain"/>
    <property type="match status" value="1"/>
</dbReference>
<feature type="compositionally biased region" description="Basic and acidic residues" evidence="2">
    <location>
        <begin position="1513"/>
        <end position="1523"/>
    </location>
</feature>
<feature type="compositionally biased region" description="Polar residues" evidence="2">
    <location>
        <begin position="492"/>
        <end position="501"/>
    </location>
</feature>
<feature type="compositionally biased region" description="Basic residues" evidence="2">
    <location>
        <begin position="936"/>
        <end position="946"/>
    </location>
</feature>
<dbReference type="PANTHER" id="PTHR21595:SF0">
    <property type="entry name" value="PATRONIN"/>
    <property type="match status" value="1"/>
</dbReference>
<dbReference type="Pfam" id="PF08683">
    <property type="entry name" value="CAMSAP_CKK"/>
    <property type="match status" value="1"/>
</dbReference>
<proteinExistence type="inferred from homology"/>
<feature type="compositionally biased region" description="Polar residues" evidence="2">
    <location>
        <begin position="456"/>
        <end position="465"/>
    </location>
</feature>
<dbReference type="SMART" id="SM01051">
    <property type="entry name" value="CAMSAP_CKK"/>
    <property type="match status" value="1"/>
</dbReference>
<dbReference type="Gene3D" id="3.10.20.360">
    <property type="entry name" value="CKK domain"/>
    <property type="match status" value="1"/>
</dbReference>
<feature type="compositionally biased region" description="Polar residues" evidence="2">
    <location>
        <begin position="1454"/>
        <end position="1467"/>
    </location>
</feature>
<feature type="compositionally biased region" description="Basic residues" evidence="2">
    <location>
        <begin position="1095"/>
        <end position="1107"/>
    </location>
</feature>
<gene>
    <name evidence="4" type="ORF">D915_000348</name>
</gene>
<dbReference type="Proteomes" id="UP000230066">
    <property type="component" value="Unassembled WGS sequence"/>
</dbReference>
<dbReference type="GO" id="GO:0007026">
    <property type="term" value="P:negative regulation of microtubule depolymerization"/>
    <property type="evidence" value="ECO:0007669"/>
    <property type="project" value="TreeGrafter"/>
</dbReference>
<dbReference type="EMBL" id="JXXN02000081">
    <property type="protein sequence ID" value="THD28741.1"/>
    <property type="molecule type" value="Genomic_DNA"/>
</dbReference>
<feature type="compositionally biased region" description="Polar residues" evidence="2">
    <location>
        <begin position="29"/>
        <end position="43"/>
    </location>
</feature>
<dbReference type="PROSITE" id="PS51508">
    <property type="entry name" value="CKK"/>
    <property type="match status" value="1"/>
</dbReference>
<feature type="region of interest" description="Disordered" evidence="2">
    <location>
        <begin position="365"/>
        <end position="386"/>
    </location>
</feature>
<feature type="region of interest" description="Disordered" evidence="2">
    <location>
        <begin position="298"/>
        <end position="339"/>
    </location>
</feature>
<feature type="compositionally biased region" description="Polar residues" evidence="2">
    <location>
        <begin position="518"/>
        <end position="527"/>
    </location>
</feature>
<comment type="similarity">
    <text evidence="1">Belongs to the CAMSAP1 family.</text>
</comment>
<reference evidence="4" key="1">
    <citation type="submission" date="2019-03" db="EMBL/GenBank/DDBJ databases">
        <title>Improved annotation for the trematode Fasciola hepatica.</title>
        <authorList>
            <person name="Choi Y.-J."/>
            <person name="Martin J."/>
            <person name="Mitreva M."/>
        </authorList>
    </citation>
    <scope>NUCLEOTIDE SEQUENCE [LARGE SCALE GENOMIC DNA]</scope>
</reference>
<feature type="compositionally biased region" description="Polar residues" evidence="2">
    <location>
        <begin position="768"/>
        <end position="781"/>
    </location>
</feature>
<feature type="domain" description="CKK" evidence="3">
    <location>
        <begin position="1572"/>
        <end position="1709"/>
    </location>
</feature>
<feature type="region of interest" description="Disordered" evidence="2">
    <location>
        <begin position="432"/>
        <end position="558"/>
    </location>
</feature>
<accession>A0A4E0RP19</accession>
<evidence type="ECO:0000256" key="2">
    <source>
        <dbReference type="SAM" id="MobiDB-lite"/>
    </source>
</evidence>
<dbReference type="GO" id="GO:0031122">
    <property type="term" value="P:cytoplasmic microtubule organization"/>
    <property type="evidence" value="ECO:0007669"/>
    <property type="project" value="TreeGrafter"/>
</dbReference>
<dbReference type="PANTHER" id="PTHR21595">
    <property type="entry name" value="PATRONIN"/>
    <property type="match status" value="1"/>
</dbReference>
<feature type="region of interest" description="Disordered" evidence="2">
    <location>
        <begin position="1300"/>
        <end position="1336"/>
    </location>
</feature>
<evidence type="ECO:0000313" key="4">
    <source>
        <dbReference type="EMBL" id="THD28741.1"/>
    </source>
</evidence>